<organism evidence="2 3">
    <name type="scientific">Mycobacterium kansasii 662</name>
    <dbReference type="NCBI Taxonomy" id="1299326"/>
    <lineage>
        <taxon>Bacteria</taxon>
        <taxon>Bacillati</taxon>
        <taxon>Actinomycetota</taxon>
        <taxon>Actinomycetes</taxon>
        <taxon>Mycobacteriales</taxon>
        <taxon>Mycobacteriaceae</taxon>
        <taxon>Mycobacterium</taxon>
    </lineage>
</organism>
<name>X7XNZ0_MYCKA</name>
<dbReference type="GO" id="GO:0016787">
    <property type="term" value="F:hydrolase activity"/>
    <property type="evidence" value="ECO:0007669"/>
    <property type="project" value="UniProtKB-KW"/>
</dbReference>
<dbReference type="Proteomes" id="UP000020561">
    <property type="component" value="Unassembled WGS sequence"/>
</dbReference>
<accession>X7XNZ0</accession>
<keyword evidence="2" id="KW-0540">Nuclease</keyword>
<dbReference type="AlphaFoldDB" id="X7XNZ0"/>
<keyword evidence="2" id="KW-0378">Hydrolase</keyword>
<evidence type="ECO:0000313" key="2">
    <source>
        <dbReference type="EMBL" id="ETZ96553.1"/>
    </source>
</evidence>
<reference evidence="2 3" key="1">
    <citation type="submission" date="2013-12" db="EMBL/GenBank/DDBJ databases">
        <authorList>
            <person name="Brown-Elliot B."/>
            <person name="Wallace R."/>
            <person name="Lenaerts A."/>
            <person name="Ordway D."/>
            <person name="DeGroote M.A."/>
            <person name="Parker T."/>
            <person name="Sizemore C."/>
            <person name="Tallon L.J."/>
            <person name="Sadzewicz L.K."/>
            <person name="Sengamalay N."/>
            <person name="Fraser C.M."/>
            <person name="Hine E."/>
            <person name="Shefchek K.A."/>
            <person name="Das S.P."/>
            <person name="Tettelin H."/>
        </authorList>
    </citation>
    <scope>NUCLEOTIDE SEQUENCE [LARGE SCALE GENOMIC DNA]</scope>
    <source>
        <strain evidence="2 3">662</strain>
    </source>
</reference>
<comment type="caution">
    <text evidence="2">The sequence shown here is derived from an EMBL/GenBank/DDBJ whole genome shotgun (WGS) entry which is preliminary data.</text>
</comment>
<feature type="region of interest" description="Disordered" evidence="1">
    <location>
        <begin position="95"/>
        <end position="115"/>
    </location>
</feature>
<gene>
    <name evidence="2" type="ORF">I545_6946</name>
</gene>
<protein>
    <submittedName>
        <fullName evidence="2">Excision endonuclease subunit UvrD domain protein</fullName>
        <ecNumber evidence="2">3.6.1.-</ecNumber>
    </submittedName>
</protein>
<proteinExistence type="predicted"/>
<dbReference type="GO" id="GO:0004519">
    <property type="term" value="F:endonuclease activity"/>
    <property type="evidence" value="ECO:0007669"/>
    <property type="project" value="UniProtKB-KW"/>
</dbReference>
<dbReference type="EMBL" id="JAOA01000043">
    <property type="protein sequence ID" value="ETZ96553.1"/>
    <property type="molecule type" value="Genomic_DNA"/>
</dbReference>
<evidence type="ECO:0000313" key="3">
    <source>
        <dbReference type="Proteomes" id="UP000020561"/>
    </source>
</evidence>
<evidence type="ECO:0000256" key="1">
    <source>
        <dbReference type="SAM" id="MobiDB-lite"/>
    </source>
</evidence>
<dbReference type="PATRIC" id="fig|1299326.3.peg.6665"/>
<sequence>MSESPGPEWAFGPSAWALARAPAVARAVKPSRFLNGIAPQTRAEPGAAKPVATGPLARCRVCNKELITPAAVMRGDVKRVPATFCSLAMFSRHDFSCSSNSSSDVAGTRFTSPAA</sequence>
<keyword evidence="2" id="KW-0255">Endonuclease</keyword>
<dbReference type="EC" id="3.6.1.-" evidence="2"/>